<reference evidence="2" key="1">
    <citation type="submission" date="2016-09" db="EMBL/GenBank/DDBJ databases">
        <authorList>
            <person name="Varghese N."/>
            <person name="Submissions S."/>
        </authorList>
    </citation>
    <scope>NUCLEOTIDE SEQUENCE [LARGE SCALE GENOMIC DNA]</scope>
    <source>
        <strain evidence="2">ANC 3699</strain>
    </source>
</reference>
<gene>
    <name evidence="1" type="ORF">SAMN05421749_11224</name>
</gene>
<protein>
    <recommendedName>
        <fullName evidence="3">DUF1272 domain-containing protein</fullName>
    </recommendedName>
</protein>
<organism evidence="1 2">
    <name type="scientific">Acinetobacter marinus</name>
    <dbReference type="NCBI Taxonomy" id="281375"/>
    <lineage>
        <taxon>Bacteria</taxon>
        <taxon>Pseudomonadati</taxon>
        <taxon>Pseudomonadota</taxon>
        <taxon>Gammaproteobacteria</taxon>
        <taxon>Moraxellales</taxon>
        <taxon>Moraxellaceae</taxon>
        <taxon>Acinetobacter</taxon>
    </lineage>
</organism>
<dbReference type="EMBL" id="FMYK01000012">
    <property type="protein sequence ID" value="SDC75159.1"/>
    <property type="molecule type" value="Genomic_DNA"/>
</dbReference>
<keyword evidence="2" id="KW-1185">Reference proteome</keyword>
<dbReference type="Proteomes" id="UP000242317">
    <property type="component" value="Unassembled WGS sequence"/>
</dbReference>
<dbReference type="InterPro" id="IPR010696">
    <property type="entry name" value="DUF1272"/>
</dbReference>
<accession>A0A1G6P510</accession>
<evidence type="ECO:0000313" key="2">
    <source>
        <dbReference type="Proteomes" id="UP000242317"/>
    </source>
</evidence>
<proteinExistence type="predicted"/>
<name>A0A1G6P510_9GAMM</name>
<evidence type="ECO:0000313" key="1">
    <source>
        <dbReference type="EMBL" id="SDC75159.1"/>
    </source>
</evidence>
<dbReference type="OrthoDB" id="9808883at2"/>
<sequence length="73" mass="8482">MLKMKSKCEKCQQSLSHESLAYICSYECTFCEICSTAMQHICPNCSGNLCERPKRTKQPLNVIKDQIKQKFFK</sequence>
<dbReference type="AlphaFoldDB" id="A0A1G6P510"/>
<dbReference type="Pfam" id="PF06906">
    <property type="entry name" value="DUF1272"/>
    <property type="match status" value="1"/>
</dbReference>
<evidence type="ECO:0008006" key="3">
    <source>
        <dbReference type="Google" id="ProtNLM"/>
    </source>
</evidence>